<dbReference type="Gene3D" id="3.30.920.30">
    <property type="entry name" value="Hypothetical protein"/>
    <property type="match status" value="1"/>
</dbReference>
<evidence type="ECO:0000256" key="4">
    <source>
        <dbReference type="ARBA" id="ARBA00022759"/>
    </source>
</evidence>
<reference evidence="8" key="1">
    <citation type="submission" date="2022-12" db="EMBL/GenBank/DDBJ databases">
        <title>Clostridium sp. nov., isolated from industrial wastewater.</title>
        <authorList>
            <person name="Jiayan W."/>
        </authorList>
    </citation>
    <scope>NUCLEOTIDE SEQUENCE</scope>
    <source>
        <strain evidence="8">ZC22-4</strain>
    </source>
</reference>
<comment type="caution">
    <text evidence="8">The sequence shown here is derived from an EMBL/GenBank/DDBJ whole genome shotgun (WGS) entry which is preliminary data.</text>
</comment>
<sequence length="254" mass="29815">MKPLEIKLNRQFLKLQKGIEDFWCMDGNDSISEFADKIGREKYFEIRDIGTEIEEECKSEDFTIEKCNKLINDFVNKINNFNKYLYNPEITQGFKKDLFESVGEKSKKMIDEIKMVQALAYYSNLQKLANKIECRTWQTIGRITYILNTVLDEVMNPYKKAIDDEITKVKEILDKKAKEIKLKTSKEKTEEVSKITTKKIFNYKEMDKLIKLNGYEPIRRRGDHKIYTNGTKSIPIPQHTLGKGLSCKIQKQIV</sequence>
<name>A0ABT4D813_9CLOT</name>
<evidence type="ECO:0000256" key="5">
    <source>
        <dbReference type="ARBA" id="ARBA00022801"/>
    </source>
</evidence>
<evidence type="ECO:0000256" key="6">
    <source>
        <dbReference type="ARBA" id="ARBA00022884"/>
    </source>
</evidence>
<comment type="similarity">
    <text evidence="1">Belongs to the HicA mRNA interferase family.</text>
</comment>
<dbReference type="Pfam" id="PF07927">
    <property type="entry name" value="HicA_toxin"/>
    <property type="match status" value="1"/>
</dbReference>
<evidence type="ECO:0000256" key="1">
    <source>
        <dbReference type="ARBA" id="ARBA00006620"/>
    </source>
</evidence>
<keyword evidence="5" id="KW-0378">Hydrolase</keyword>
<keyword evidence="9" id="KW-1185">Reference proteome</keyword>
<keyword evidence="7" id="KW-0346">Stress response</keyword>
<evidence type="ECO:0000313" key="8">
    <source>
        <dbReference type="EMBL" id="MCY6958298.1"/>
    </source>
</evidence>
<evidence type="ECO:0000256" key="2">
    <source>
        <dbReference type="ARBA" id="ARBA00022649"/>
    </source>
</evidence>
<organism evidence="8 9">
    <name type="scientific">Clostridium brassicae</name>
    <dbReference type="NCBI Taxonomy" id="2999072"/>
    <lineage>
        <taxon>Bacteria</taxon>
        <taxon>Bacillati</taxon>
        <taxon>Bacillota</taxon>
        <taxon>Clostridia</taxon>
        <taxon>Eubacteriales</taxon>
        <taxon>Clostridiaceae</taxon>
        <taxon>Clostridium</taxon>
    </lineage>
</organism>
<keyword evidence="4" id="KW-0255">Endonuclease</keyword>
<keyword evidence="3" id="KW-0540">Nuclease</keyword>
<keyword evidence="6" id="KW-0694">RNA-binding</keyword>
<evidence type="ECO:0000313" key="9">
    <source>
        <dbReference type="Proteomes" id="UP001144612"/>
    </source>
</evidence>
<dbReference type="RefSeq" id="WP_268060712.1">
    <property type="nucleotide sequence ID" value="NZ_JAPQFJ010000005.1"/>
</dbReference>
<keyword evidence="2" id="KW-1277">Toxin-antitoxin system</keyword>
<dbReference type="InterPro" id="IPR012933">
    <property type="entry name" value="HicA_mRNA_interferase"/>
</dbReference>
<dbReference type="EMBL" id="JAPQFJ010000005">
    <property type="protein sequence ID" value="MCY6958298.1"/>
    <property type="molecule type" value="Genomic_DNA"/>
</dbReference>
<dbReference type="Proteomes" id="UP001144612">
    <property type="component" value="Unassembled WGS sequence"/>
</dbReference>
<dbReference type="InterPro" id="IPR038570">
    <property type="entry name" value="HicA_sf"/>
</dbReference>
<evidence type="ECO:0000256" key="3">
    <source>
        <dbReference type="ARBA" id="ARBA00022722"/>
    </source>
</evidence>
<gene>
    <name evidence="8" type="ORF">OW729_06740</name>
</gene>
<accession>A0ABT4D813</accession>
<dbReference type="SUPFAM" id="SSF54786">
    <property type="entry name" value="YcfA/nrd intein domain"/>
    <property type="match status" value="1"/>
</dbReference>
<protein>
    <submittedName>
        <fullName evidence="8">Type II toxin-antitoxin system HicA family toxin</fullName>
    </submittedName>
</protein>
<evidence type="ECO:0000256" key="7">
    <source>
        <dbReference type="ARBA" id="ARBA00023016"/>
    </source>
</evidence>
<proteinExistence type="inferred from homology"/>